<dbReference type="AlphaFoldDB" id="A0A1I7JYY2"/>
<keyword evidence="1" id="KW-0732">Signal</keyword>
<reference evidence="3" key="1">
    <citation type="submission" date="2016-10" db="EMBL/GenBank/DDBJ databases">
        <authorList>
            <person name="Varghese N."/>
        </authorList>
    </citation>
    <scope>NUCLEOTIDE SEQUENCE [LARGE SCALE GENOMIC DNA]</scope>
    <source>
        <strain evidence="3">DSM 18820</strain>
    </source>
</reference>
<feature type="signal peptide" evidence="1">
    <location>
        <begin position="1"/>
        <end position="23"/>
    </location>
</feature>
<evidence type="ECO:0008006" key="4">
    <source>
        <dbReference type="Google" id="ProtNLM"/>
    </source>
</evidence>
<keyword evidence="3" id="KW-1185">Reference proteome</keyword>
<sequence>MVLSFRMMLMRKTLLLLCLPLLLWNCTDVVELDLPEQEPLLVVNSLFTPDSAWTVDVSASQNALSTEPYEQVQHATVAVYQGNKLLFNMDHAGNGKYKAADVLPQAMEHYTLKVTAPGFPACEATGFAPALPAISSLRVTRASAPKDPNMPEAEVTFILTDAPNVQNYYYISAYFPDTAHTGEAYKFYLNLDMQAPFEEEFTMGALYFFSDKLIDGKATTLKLRYELPQKGTPLYLNIAQISPDYYLYAQTLARYSVDNFMTTPGPVHNNIKNGLGIFAGYNTTTYLIQY</sequence>
<protein>
    <recommendedName>
        <fullName evidence="4">DUF4249 domain-containing protein</fullName>
    </recommendedName>
</protein>
<evidence type="ECO:0000313" key="3">
    <source>
        <dbReference type="Proteomes" id="UP000182491"/>
    </source>
</evidence>
<dbReference type="Pfam" id="PF14054">
    <property type="entry name" value="DUF4249"/>
    <property type="match status" value="1"/>
</dbReference>
<dbReference type="STRING" id="388950.GCA_001611675_00788"/>
<gene>
    <name evidence="2" type="ORF">SAMN04487941_3207</name>
</gene>
<evidence type="ECO:0000256" key="1">
    <source>
        <dbReference type="SAM" id="SignalP"/>
    </source>
</evidence>
<dbReference type="Proteomes" id="UP000182491">
    <property type="component" value="Unassembled WGS sequence"/>
</dbReference>
<name>A0A1I7JYY2_9BACT</name>
<dbReference type="EMBL" id="FPCA01000004">
    <property type="protein sequence ID" value="SFU90416.1"/>
    <property type="molecule type" value="Genomic_DNA"/>
</dbReference>
<organism evidence="2 3">
    <name type="scientific">Pontibacter akesuensis</name>
    <dbReference type="NCBI Taxonomy" id="388950"/>
    <lineage>
        <taxon>Bacteria</taxon>
        <taxon>Pseudomonadati</taxon>
        <taxon>Bacteroidota</taxon>
        <taxon>Cytophagia</taxon>
        <taxon>Cytophagales</taxon>
        <taxon>Hymenobacteraceae</taxon>
        <taxon>Pontibacter</taxon>
    </lineage>
</organism>
<dbReference type="InterPro" id="IPR025345">
    <property type="entry name" value="DUF4249"/>
</dbReference>
<accession>A0A1I7JYY2</accession>
<dbReference type="OrthoDB" id="878431at2"/>
<feature type="chain" id="PRO_5010184222" description="DUF4249 domain-containing protein" evidence="1">
    <location>
        <begin position="24"/>
        <end position="290"/>
    </location>
</feature>
<evidence type="ECO:0000313" key="2">
    <source>
        <dbReference type="EMBL" id="SFU90416.1"/>
    </source>
</evidence>
<proteinExistence type="predicted"/>